<dbReference type="EMBL" id="SADE01000001">
    <property type="protein sequence ID" value="RVU39015.1"/>
    <property type="molecule type" value="Genomic_DNA"/>
</dbReference>
<evidence type="ECO:0000256" key="3">
    <source>
        <dbReference type="ARBA" id="ARBA00023219"/>
    </source>
</evidence>
<comment type="caution">
    <text evidence="4">The sequence shown here is derived from an EMBL/GenBank/DDBJ whole genome shotgun (WGS) entry which is preliminary data.</text>
</comment>
<evidence type="ECO:0000256" key="2">
    <source>
        <dbReference type="ARBA" id="ARBA00022612"/>
    </source>
</evidence>
<dbReference type="Pfam" id="PF12236">
    <property type="entry name" value="Head-tail_con"/>
    <property type="match status" value="1"/>
</dbReference>
<gene>
    <name evidence="4" type="ORF">EOI86_07090</name>
</gene>
<protein>
    <submittedName>
        <fullName evidence="4">Phage tail protein</fullName>
    </submittedName>
</protein>
<sequence>MNMTHSVQGTGAQSAEDTVLARYRLADQRRRRWDAILQDAYRYTLPEFEAGDGADEASRGSDRRTALFDSTGADALDEKAARTHGQLFPPFQHWMSIQDPKGDDSLGGGPEGAQMEAMVEQARAAAVERFHDALDISNFHTEIAPALREAYVSLGCININFGSPENPLSFEAVPVSRVVPEEAPDGIPRTVFIKQQVRLRDIALRYPTARLPERLEREKQRDPDQNVDVLEASLWVPGDAATGQGAHVDWSVWLLQDGEAILRDRLESERTIAFRVDKAPGEVMGRGPVLKALPEIKTANKIVELVLKNASIAVSGIWQAEDDGVLNPANIRLAPGTIIPKAVGSAGLTPLEAPGRFDVSELILGDLQQRIRTAIKGPDLPPASDGVRTAFELGERRADQTAVEIPQTLRLLNECYDRLVRRCLHILSHHSMAGSRYYIEPVQVDDRRIRLVPTSPMVRVQDEIAARNSFNGVTAVAQFAGPEQVARSVKMDDFARWWLTQSGFPPDLIRTPDEVAALDLEQQAGVAALTDAAGAVIGDGTAPYE</sequence>
<reference evidence="5" key="1">
    <citation type="submission" date="2019-01" db="EMBL/GenBank/DDBJ databases">
        <title>Gri0909 isolated from a small marine red alga.</title>
        <authorList>
            <person name="Kim J."/>
            <person name="Jeong S.E."/>
            <person name="Jeon C.O."/>
        </authorList>
    </citation>
    <scope>NUCLEOTIDE SEQUENCE [LARGE SCALE GENOMIC DNA]</scope>
    <source>
        <strain evidence="5">Gri0909</strain>
    </source>
</reference>
<proteinExistence type="predicted"/>
<keyword evidence="5" id="KW-1185">Reference proteome</keyword>
<name>A0A437QWV6_9PROT</name>
<keyword evidence="2" id="KW-1188">Viral release from host cell</keyword>
<organism evidence="4 5">
    <name type="scientific">Hwanghaeella grinnelliae</name>
    <dbReference type="NCBI Taxonomy" id="2500179"/>
    <lineage>
        <taxon>Bacteria</taxon>
        <taxon>Pseudomonadati</taxon>
        <taxon>Pseudomonadota</taxon>
        <taxon>Alphaproteobacteria</taxon>
        <taxon>Rhodospirillales</taxon>
        <taxon>Rhodospirillaceae</taxon>
        <taxon>Hwanghaeella</taxon>
    </lineage>
</organism>
<dbReference type="RefSeq" id="WP_127764387.1">
    <property type="nucleotide sequence ID" value="NZ_SADE01000001.1"/>
</dbReference>
<comment type="subcellular location">
    <subcellularLocation>
        <location evidence="1">Virion</location>
    </subcellularLocation>
</comment>
<evidence type="ECO:0000256" key="1">
    <source>
        <dbReference type="ARBA" id="ARBA00004328"/>
    </source>
</evidence>
<dbReference type="Proteomes" id="UP000287447">
    <property type="component" value="Unassembled WGS sequence"/>
</dbReference>
<evidence type="ECO:0000313" key="5">
    <source>
        <dbReference type="Proteomes" id="UP000287447"/>
    </source>
</evidence>
<accession>A0A437QWV6</accession>
<dbReference type="AlphaFoldDB" id="A0A437QWV6"/>
<evidence type="ECO:0000313" key="4">
    <source>
        <dbReference type="EMBL" id="RVU39015.1"/>
    </source>
</evidence>
<keyword evidence="3" id="KW-0231">Viral genome packaging</keyword>
<dbReference type="InterPro" id="IPR020991">
    <property type="entry name" value="Connector_podovirus"/>
</dbReference>
<dbReference type="OrthoDB" id="1666403at2"/>